<dbReference type="EMBL" id="ADFR01000002">
    <property type="protein sequence ID" value="EFC06400.1"/>
    <property type="molecule type" value="Genomic_DNA"/>
</dbReference>
<evidence type="ECO:0000313" key="14">
    <source>
        <dbReference type="EMBL" id="EFC06400.1"/>
    </source>
</evidence>
<organism evidence="14 15">
    <name type="scientific">Bulleidia extructa W1219</name>
    <dbReference type="NCBI Taxonomy" id="679192"/>
    <lineage>
        <taxon>Bacteria</taxon>
        <taxon>Bacillati</taxon>
        <taxon>Bacillota</taxon>
        <taxon>Erysipelotrichia</taxon>
        <taxon>Erysipelotrichales</taxon>
        <taxon>Erysipelotrichaceae</taxon>
        <taxon>Bulleidia</taxon>
    </lineage>
</organism>
<feature type="domain" description="DNA polymerase III beta sliding clamp C-terminal" evidence="13">
    <location>
        <begin position="251"/>
        <end position="369"/>
    </location>
</feature>
<keyword evidence="15" id="KW-1185">Reference proteome</keyword>
<keyword evidence="5 10" id="KW-0808">Transferase</keyword>
<evidence type="ECO:0000256" key="10">
    <source>
        <dbReference type="PIRNR" id="PIRNR000804"/>
    </source>
</evidence>
<protein>
    <recommendedName>
        <fullName evidence="3 10">Beta sliding clamp</fullName>
    </recommendedName>
</protein>
<accession>D2MMX4</accession>
<feature type="domain" description="DNA polymerase III beta sliding clamp N-terminal" evidence="11">
    <location>
        <begin position="1"/>
        <end position="125"/>
    </location>
</feature>
<evidence type="ECO:0000256" key="1">
    <source>
        <dbReference type="ARBA" id="ARBA00004496"/>
    </source>
</evidence>
<dbReference type="InterPro" id="IPR022637">
    <property type="entry name" value="DNA_polIII_beta_cen"/>
</dbReference>
<dbReference type="Pfam" id="PF00712">
    <property type="entry name" value="DNA_pol3_beta"/>
    <property type="match status" value="1"/>
</dbReference>
<dbReference type="InterPro" id="IPR046938">
    <property type="entry name" value="DNA_clamp_sf"/>
</dbReference>
<keyword evidence="9" id="KW-0238">DNA-binding</keyword>
<comment type="function">
    <text evidence="10">Confers DNA tethering and processivity to DNA polymerases and other proteins. Acts as a clamp, forming a ring around DNA (a reaction catalyzed by the clamp-loading complex) which diffuses in an ATP-independent manner freely and bidirectionally along dsDNA. Initially characterized for its ability to contact the catalytic subunit of DNA polymerase III (Pol III), a complex, multichain enzyme responsible for most of the replicative synthesis in bacteria; Pol III exhibits 3'-5' exonuclease proofreading activity. The beta chain is required for initiation of replication as well as for processivity of DNA replication.</text>
</comment>
<dbReference type="Proteomes" id="UP000005017">
    <property type="component" value="Unassembled WGS sequence"/>
</dbReference>
<evidence type="ECO:0000256" key="4">
    <source>
        <dbReference type="ARBA" id="ARBA00022490"/>
    </source>
</evidence>
<dbReference type="GO" id="GO:0008408">
    <property type="term" value="F:3'-5' exonuclease activity"/>
    <property type="evidence" value="ECO:0007669"/>
    <property type="project" value="InterPro"/>
</dbReference>
<dbReference type="InterPro" id="IPR001001">
    <property type="entry name" value="DNA_polIII_beta"/>
</dbReference>
<keyword evidence="8 10" id="KW-0239">DNA-directed DNA polymerase</keyword>
<evidence type="ECO:0000256" key="9">
    <source>
        <dbReference type="ARBA" id="ARBA00023125"/>
    </source>
</evidence>
<sequence length="373" mass="42312">MKFSIKKNPFVTALSELSHAVSTNSPQPSLRGIKIEVKVDSLVLTSSDADISIQKKIISDEENDLNVQEEGHLLIEAKYLLEIVRKLDSDHIFVESIDGTYTQFKGHQALFKINGMAVHQYPAIDFNKPTIEIELDKNTFLDLIEQTVFACSKQEMKPVLTGVNFELKNNQLVCTATDSYRLARKVVDLDSQDQFNITIPAKSLNDMKTTILQNAKESVFFSVDRSKIQIRIDNMIFQSRILDGDYPATSQLIPTQFITELEMNRQDLLRAIDRTSFLRSEDVKENRLQLINDQAILTSRSQEIGESHEELIAQHRGENLDISFDGSYVIEALRGLHGEKVLVQFKGMMKPFILTSIDDPSTIQLVLPLKSNH</sequence>
<dbReference type="GO" id="GO:0006271">
    <property type="term" value="P:DNA strand elongation involved in DNA replication"/>
    <property type="evidence" value="ECO:0007669"/>
    <property type="project" value="TreeGrafter"/>
</dbReference>
<evidence type="ECO:0000259" key="13">
    <source>
        <dbReference type="Pfam" id="PF02768"/>
    </source>
</evidence>
<dbReference type="eggNOG" id="COG0592">
    <property type="taxonomic scope" value="Bacteria"/>
</dbReference>
<evidence type="ECO:0000256" key="5">
    <source>
        <dbReference type="ARBA" id="ARBA00022679"/>
    </source>
</evidence>
<dbReference type="InterPro" id="IPR022634">
    <property type="entry name" value="DNA_polIII_beta_N"/>
</dbReference>
<dbReference type="SUPFAM" id="SSF55979">
    <property type="entry name" value="DNA clamp"/>
    <property type="match status" value="3"/>
</dbReference>
<dbReference type="Gene3D" id="3.10.150.10">
    <property type="entry name" value="DNA Polymerase III, subunit A, domain 2"/>
    <property type="match status" value="1"/>
</dbReference>
<dbReference type="OrthoDB" id="8421503at2"/>
<dbReference type="Pfam" id="PF02768">
    <property type="entry name" value="DNA_pol3_beta_3"/>
    <property type="match status" value="1"/>
</dbReference>
<comment type="subunit">
    <text evidence="10">Forms a ring-shaped head-to-tail homodimer around DNA.</text>
</comment>
<dbReference type="NCBIfam" id="TIGR00663">
    <property type="entry name" value="dnan"/>
    <property type="match status" value="1"/>
</dbReference>
<dbReference type="PIRSF" id="PIRSF000804">
    <property type="entry name" value="DNA_pol_III_b"/>
    <property type="match status" value="1"/>
</dbReference>
<feature type="domain" description="DNA polymerase III beta sliding clamp central" evidence="12">
    <location>
        <begin position="135"/>
        <end position="247"/>
    </location>
</feature>
<dbReference type="GO" id="GO:0009360">
    <property type="term" value="C:DNA polymerase III complex"/>
    <property type="evidence" value="ECO:0007669"/>
    <property type="project" value="InterPro"/>
</dbReference>
<name>D2MMX4_9FIRM</name>
<evidence type="ECO:0000256" key="6">
    <source>
        <dbReference type="ARBA" id="ARBA00022695"/>
    </source>
</evidence>
<evidence type="ECO:0000256" key="3">
    <source>
        <dbReference type="ARBA" id="ARBA00021035"/>
    </source>
</evidence>
<comment type="subcellular location">
    <subcellularLocation>
        <location evidence="1 10">Cytoplasm</location>
    </subcellularLocation>
</comment>
<dbReference type="GO" id="GO:0005737">
    <property type="term" value="C:cytoplasm"/>
    <property type="evidence" value="ECO:0007669"/>
    <property type="project" value="UniProtKB-SubCell"/>
</dbReference>
<dbReference type="SMART" id="SM00480">
    <property type="entry name" value="POL3Bc"/>
    <property type="match status" value="1"/>
</dbReference>
<evidence type="ECO:0000259" key="12">
    <source>
        <dbReference type="Pfam" id="PF02767"/>
    </source>
</evidence>
<dbReference type="STRING" id="679192.HMPREF9013_1108"/>
<dbReference type="InterPro" id="IPR022635">
    <property type="entry name" value="DNA_polIII_beta_C"/>
</dbReference>
<dbReference type="AlphaFoldDB" id="D2MMX4"/>
<keyword evidence="7 10" id="KW-0235">DNA replication</keyword>
<dbReference type="Gene3D" id="3.70.10.10">
    <property type="match status" value="1"/>
</dbReference>
<evidence type="ECO:0000313" key="15">
    <source>
        <dbReference type="Proteomes" id="UP000005017"/>
    </source>
</evidence>
<comment type="caution">
    <text evidence="14">The sequence shown here is derived from an EMBL/GenBank/DDBJ whole genome shotgun (WGS) entry which is preliminary data.</text>
</comment>
<dbReference type="Pfam" id="PF02767">
    <property type="entry name" value="DNA_pol3_beta_2"/>
    <property type="match status" value="1"/>
</dbReference>
<evidence type="ECO:0000259" key="11">
    <source>
        <dbReference type="Pfam" id="PF00712"/>
    </source>
</evidence>
<dbReference type="PANTHER" id="PTHR30478">
    <property type="entry name" value="DNA POLYMERASE III SUBUNIT BETA"/>
    <property type="match status" value="1"/>
</dbReference>
<reference evidence="15" key="1">
    <citation type="submission" date="2009-12" db="EMBL/GenBank/DDBJ databases">
        <title>Sequence of Clostridiales genomosp. BVAB3 str. UPII9-5.</title>
        <authorList>
            <person name="Madupu R."/>
            <person name="Durkin A.S."/>
            <person name="Torralba M."/>
            <person name="Methe B."/>
            <person name="Sutton G.G."/>
            <person name="Strausberg R.L."/>
            <person name="Nelson K.E."/>
        </authorList>
    </citation>
    <scope>NUCLEOTIDE SEQUENCE [LARGE SCALE GENOMIC DNA]</scope>
    <source>
        <strain evidence="15">W1219</strain>
    </source>
</reference>
<proteinExistence type="inferred from homology"/>
<evidence type="ECO:0000256" key="7">
    <source>
        <dbReference type="ARBA" id="ARBA00022705"/>
    </source>
</evidence>
<keyword evidence="6 10" id="KW-0548">Nucleotidyltransferase</keyword>
<gene>
    <name evidence="14" type="primary">dnaN</name>
    <name evidence="14" type="ORF">HMPREF9013_1108</name>
</gene>
<dbReference type="GO" id="GO:0003887">
    <property type="term" value="F:DNA-directed DNA polymerase activity"/>
    <property type="evidence" value="ECO:0007669"/>
    <property type="project" value="UniProtKB-UniRule"/>
</dbReference>
<evidence type="ECO:0000256" key="2">
    <source>
        <dbReference type="ARBA" id="ARBA00010752"/>
    </source>
</evidence>
<evidence type="ECO:0000256" key="8">
    <source>
        <dbReference type="ARBA" id="ARBA00022932"/>
    </source>
</evidence>
<dbReference type="PANTHER" id="PTHR30478:SF0">
    <property type="entry name" value="BETA SLIDING CLAMP"/>
    <property type="match status" value="1"/>
</dbReference>
<dbReference type="RefSeq" id="WP_006626745.1">
    <property type="nucleotide sequence ID" value="NZ_ADFR01000002.1"/>
</dbReference>
<dbReference type="CDD" id="cd00140">
    <property type="entry name" value="beta_clamp"/>
    <property type="match status" value="1"/>
</dbReference>
<keyword evidence="4 10" id="KW-0963">Cytoplasm</keyword>
<dbReference type="GO" id="GO:0003677">
    <property type="term" value="F:DNA binding"/>
    <property type="evidence" value="ECO:0007669"/>
    <property type="project" value="UniProtKB-UniRule"/>
</dbReference>
<comment type="similarity">
    <text evidence="2 10">Belongs to the beta sliding clamp family.</text>
</comment>